<dbReference type="InterPro" id="IPR002508">
    <property type="entry name" value="MurNAc-LAA_cat"/>
</dbReference>
<dbReference type="PANTHER" id="PTHR30404:SF0">
    <property type="entry name" value="N-ACETYLMURAMOYL-L-ALANINE AMIDASE AMIC"/>
    <property type="match status" value="1"/>
</dbReference>
<dbReference type="SMART" id="SM00646">
    <property type="entry name" value="Ami_3"/>
    <property type="match status" value="1"/>
</dbReference>
<protein>
    <submittedName>
        <fullName evidence="4">N-acetylmuramoyl-L-alanine amidase</fullName>
        <ecNumber evidence="4">3.5.1.28</ecNumber>
    </submittedName>
</protein>
<dbReference type="Pfam" id="PF01520">
    <property type="entry name" value="Amidase_3"/>
    <property type="match status" value="1"/>
</dbReference>
<sequence length="517" mass="56267">MRKVRIVSAMLAIVLGVTGCGRISKLTDKKSEQEKVRVIQNEKLEKNEQTEAPEPEEKEKKLLVAIDPGHQAWDVDMSAKEPNAPGSAEMKAKASTGTSGKYTGIPEYELCLDVSLQLRDALREAGYDVIMTREDNETAISNSERAKLANDAGADVVIRIHANGSEDASVNGALALIASQTNPNTSSLYGNSRELAEDVLGSYCTNTGMQNLGIQENDTMTGLNWSKVPVMILEMGFMTNEQDDRNMEDADYRNKMVEGIVRGVEQYYESHRTPDVTELDELSAELAGEIQERQAQGESWSVYVEKIDDGSYALAGDGRQEAASLIKLFVAGTVYEQQDNLAGQESYNGETEALVRSMIRVSDNDAANTLVRRLGSGDAAAGMQKVNDYCAEHGYSDTHMGRLLLDFNASDDNYTSPKDCVKFLESVENNEIAGASQILAYMKEQERRGKIPAGLPEGTVCANKTGELEDAEHDAAIVSTDKGDYAICVMSSGLNDTAAARGKIVEISGLVYQSMIN</sequence>
<keyword evidence="5" id="KW-1185">Reference proteome</keyword>
<accession>A0ABT2S3S6</accession>
<dbReference type="Proteomes" id="UP001207605">
    <property type="component" value="Unassembled WGS sequence"/>
</dbReference>
<evidence type="ECO:0000256" key="1">
    <source>
        <dbReference type="ARBA" id="ARBA00022801"/>
    </source>
</evidence>
<feature type="region of interest" description="Disordered" evidence="2">
    <location>
        <begin position="76"/>
        <end position="99"/>
    </location>
</feature>
<gene>
    <name evidence="4" type="ORF">OCV65_02200</name>
</gene>
<dbReference type="PROSITE" id="PS51257">
    <property type="entry name" value="PROKAR_LIPOPROTEIN"/>
    <property type="match status" value="1"/>
</dbReference>
<evidence type="ECO:0000256" key="2">
    <source>
        <dbReference type="SAM" id="MobiDB-lite"/>
    </source>
</evidence>
<proteinExistence type="predicted"/>
<organism evidence="4 5">
    <name type="scientific">Dorea ammoniilytica</name>
    <dbReference type="NCBI Taxonomy" id="2981788"/>
    <lineage>
        <taxon>Bacteria</taxon>
        <taxon>Bacillati</taxon>
        <taxon>Bacillota</taxon>
        <taxon>Clostridia</taxon>
        <taxon>Lachnospirales</taxon>
        <taxon>Lachnospiraceae</taxon>
        <taxon>Dorea</taxon>
    </lineage>
</organism>
<dbReference type="SUPFAM" id="SSF56601">
    <property type="entry name" value="beta-lactamase/transpeptidase-like"/>
    <property type="match status" value="1"/>
</dbReference>
<name>A0ABT2S3S6_9FIRM</name>
<dbReference type="CDD" id="cd02696">
    <property type="entry name" value="MurNAc-LAA"/>
    <property type="match status" value="1"/>
</dbReference>
<dbReference type="Gene3D" id="3.40.630.40">
    <property type="entry name" value="Zn-dependent exopeptidases"/>
    <property type="match status" value="1"/>
</dbReference>
<evidence type="ECO:0000259" key="3">
    <source>
        <dbReference type="SMART" id="SM00646"/>
    </source>
</evidence>
<dbReference type="InterPro" id="IPR012338">
    <property type="entry name" value="Beta-lactam/transpept-like"/>
</dbReference>
<reference evidence="4 5" key="1">
    <citation type="journal article" date="2021" name="ISME Commun">
        <title>Automated analysis of genomic sequences facilitates high-throughput and comprehensive description of bacteria.</title>
        <authorList>
            <person name="Hitch T.C.A."/>
        </authorList>
    </citation>
    <scope>NUCLEOTIDE SEQUENCE [LARGE SCALE GENOMIC DNA]</scope>
    <source>
        <strain evidence="4 5">Sanger_02</strain>
    </source>
</reference>
<dbReference type="InterPro" id="IPR050695">
    <property type="entry name" value="N-acetylmuramoyl_amidase_3"/>
</dbReference>
<dbReference type="GO" id="GO:0008745">
    <property type="term" value="F:N-acetylmuramoyl-L-alanine amidase activity"/>
    <property type="evidence" value="ECO:0007669"/>
    <property type="project" value="UniProtKB-EC"/>
</dbReference>
<dbReference type="EMBL" id="JAOQJV010000002">
    <property type="protein sequence ID" value="MCU6699057.1"/>
    <property type="molecule type" value="Genomic_DNA"/>
</dbReference>
<comment type="caution">
    <text evidence="4">The sequence shown here is derived from an EMBL/GenBank/DDBJ whole genome shotgun (WGS) entry which is preliminary data.</text>
</comment>
<dbReference type="PANTHER" id="PTHR30404">
    <property type="entry name" value="N-ACETYLMURAMOYL-L-ALANINE AMIDASE"/>
    <property type="match status" value="1"/>
</dbReference>
<keyword evidence="1 4" id="KW-0378">Hydrolase</keyword>
<dbReference type="RefSeq" id="WP_262580805.1">
    <property type="nucleotide sequence ID" value="NZ_JAOQJV010000002.1"/>
</dbReference>
<evidence type="ECO:0000313" key="5">
    <source>
        <dbReference type="Proteomes" id="UP001207605"/>
    </source>
</evidence>
<dbReference type="InterPro" id="IPR045155">
    <property type="entry name" value="Beta-lactam_cat"/>
</dbReference>
<feature type="domain" description="MurNAc-LAA" evidence="3">
    <location>
        <begin position="146"/>
        <end position="265"/>
    </location>
</feature>
<dbReference type="SUPFAM" id="SSF53187">
    <property type="entry name" value="Zn-dependent exopeptidases"/>
    <property type="match status" value="1"/>
</dbReference>
<dbReference type="Gene3D" id="3.40.710.10">
    <property type="entry name" value="DD-peptidase/beta-lactamase superfamily"/>
    <property type="match status" value="1"/>
</dbReference>
<dbReference type="Pfam" id="PF13354">
    <property type="entry name" value="Beta-lactamase2"/>
    <property type="match status" value="1"/>
</dbReference>
<feature type="region of interest" description="Disordered" evidence="2">
    <location>
        <begin position="31"/>
        <end position="58"/>
    </location>
</feature>
<dbReference type="EC" id="3.5.1.28" evidence="4"/>
<evidence type="ECO:0000313" key="4">
    <source>
        <dbReference type="EMBL" id="MCU6699057.1"/>
    </source>
</evidence>